<feature type="region of interest" description="Disordered" evidence="1">
    <location>
        <begin position="29"/>
        <end position="58"/>
    </location>
</feature>
<gene>
    <name evidence="2" type="ORF">SMAX5B_000202</name>
</gene>
<accession>A0A2U9CUP0</accession>
<sequence length="58" mass="6502">MPQDEYLIPNRNRSGLRNKPHVEIFPRLPVSGPDLPFATGGSSVFSRPVRGPGHQREH</sequence>
<keyword evidence="3" id="KW-1185">Reference proteome</keyword>
<protein>
    <submittedName>
        <fullName evidence="2">Uncharacterized protein</fullName>
    </submittedName>
</protein>
<dbReference type="AlphaFoldDB" id="A0A2U9CUP0"/>
<dbReference type="EMBL" id="CP026262">
    <property type="protein sequence ID" value="AWP20318.1"/>
    <property type="molecule type" value="Genomic_DNA"/>
</dbReference>
<evidence type="ECO:0000313" key="3">
    <source>
        <dbReference type="Proteomes" id="UP000246464"/>
    </source>
</evidence>
<evidence type="ECO:0000256" key="1">
    <source>
        <dbReference type="SAM" id="MobiDB-lite"/>
    </source>
</evidence>
<name>A0A2U9CUP0_SCOMX</name>
<reference evidence="2 3" key="1">
    <citation type="submission" date="2017-12" db="EMBL/GenBank/DDBJ databases">
        <title>Integrating genomic resources of turbot (Scophthalmus maximus) in depth evaluation of genetic and physical mapping variation across individuals.</title>
        <authorList>
            <person name="Martinez P."/>
        </authorList>
    </citation>
    <scope>NUCLEOTIDE SEQUENCE [LARGE SCALE GENOMIC DNA]</scope>
</reference>
<proteinExistence type="predicted"/>
<organism evidence="2 3">
    <name type="scientific">Scophthalmus maximus</name>
    <name type="common">Turbot</name>
    <name type="synonym">Psetta maxima</name>
    <dbReference type="NCBI Taxonomy" id="52904"/>
    <lineage>
        <taxon>Eukaryota</taxon>
        <taxon>Metazoa</taxon>
        <taxon>Chordata</taxon>
        <taxon>Craniata</taxon>
        <taxon>Vertebrata</taxon>
        <taxon>Euteleostomi</taxon>
        <taxon>Actinopterygii</taxon>
        <taxon>Neopterygii</taxon>
        <taxon>Teleostei</taxon>
        <taxon>Neoteleostei</taxon>
        <taxon>Acanthomorphata</taxon>
        <taxon>Carangaria</taxon>
        <taxon>Pleuronectiformes</taxon>
        <taxon>Pleuronectoidei</taxon>
        <taxon>Scophthalmidae</taxon>
        <taxon>Scophthalmus</taxon>
    </lineage>
</organism>
<dbReference type="Proteomes" id="UP000246464">
    <property type="component" value="Chromosome 20"/>
</dbReference>
<evidence type="ECO:0000313" key="2">
    <source>
        <dbReference type="EMBL" id="AWP20318.1"/>
    </source>
</evidence>